<feature type="compositionally biased region" description="Basic and acidic residues" evidence="2">
    <location>
        <begin position="391"/>
        <end position="403"/>
    </location>
</feature>
<dbReference type="RefSeq" id="WP_317790143.1">
    <property type="nucleotide sequence ID" value="NZ_AP028461.1"/>
</dbReference>
<feature type="region of interest" description="Disordered" evidence="2">
    <location>
        <begin position="197"/>
        <end position="434"/>
    </location>
</feature>
<feature type="coiled-coil region" evidence="1">
    <location>
        <begin position="78"/>
        <end position="136"/>
    </location>
</feature>
<sequence length="434" mass="45589">MAEDPYGGISGTSWAGMSVEAIWGLLKDHNSGPHREMGGAWERSAILLENHLRQVRSYRDRLADAWPPERSKASYAYLERLEQLITSLEETRLAANINKRALISAIDAVDESKTALDRIQKEYAQNQLKLQEFEKAQQETALATMDPLPTTPPVPYSRQAELEQQARNTMQSLSAELAAAQTTFIAPMPYSLLSGIDGSPDTIGSGGSGASMPSMIPPFSPRPMNPSKISKPTVPNSGNNRGTEAPNGSGPGSSKPSTEGPVLGGTKTQPPPTTLIPPTTGNPPPTTTPPSNALNPLTFTPGSPSSAPLRPPTTNIAPIGTMPPNTGARGTSLPPGGMIGGSPNGLIGGSQTGGRTSPAGSSARSTQRINPIGGLIGQDGTVAGGRKGHSRASEDRNPQHWDPDNPWQTIEGIDPVLLPSEEQRINPGPTIGGR</sequence>
<feature type="compositionally biased region" description="Pro residues" evidence="2">
    <location>
        <begin position="215"/>
        <end position="224"/>
    </location>
</feature>
<dbReference type="Proteomes" id="UP001597183">
    <property type="component" value="Unassembled WGS sequence"/>
</dbReference>
<evidence type="ECO:0008006" key="5">
    <source>
        <dbReference type="Google" id="ProtNLM"/>
    </source>
</evidence>
<proteinExistence type="predicted"/>
<feature type="compositionally biased region" description="Low complexity" evidence="2">
    <location>
        <begin position="246"/>
        <end position="261"/>
    </location>
</feature>
<feature type="compositionally biased region" description="Polar residues" evidence="2">
    <location>
        <begin position="300"/>
        <end position="316"/>
    </location>
</feature>
<keyword evidence="4" id="KW-1185">Reference proteome</keyword>
<evidence type="ECO:0000256" key="1">
    <source>
        <dbReference type="SAM" id="Coils"/>
    </source>
</evidence>
<keyword evidence="1" id="KW-0175">Coiled coil</keyword>
<feature type="compositionally biased region" description="Polar residues" evidence="2">
    <location>
        <begin position="227"/>
        <end position="242"/>
    </location>
</feature>
<feature type="compositionally biased region" description="Gly residues" evidence="2">
    <location>
        <begin position="374"/>
        <end position="385"/>
    </location>
</feature>
<gene>
    <name evidence="3" type="ORF">ACFQ5G_49720</name>
</gene>
<feature type="compositionally biased region" description="Gly residues" evidence="2">
    <location>
        <begin position="337"/>
        <end position="352"/>
    </location>
</feature>
<dbReference type="EMBL" id="JBHTMK010000069">
    <property type="protein sequence ID" value="MFD1373460.1"/>
    <property type="molecule type" value="Genomic_DNA"/>
</dbReference>
<evidence type="ECO:0000313" key="3">
    <source>
        <dbReference type="EMBL" id="MFD1373460.1"/>
    </source>
</evidence>
<name>A0ABW4AT82_9ACTN</name>
<feature type="compositionally biased region" description="Low complexity" evidence="2">
    <location>
        <begin position="289"/>
        <end position="298"/>
    </location>
</feature>
<feature type="compositionally biased region" description="Pro residues" evidence="2">
    <location>
        <begin position="269"/>
        <end position="288"/>
    </location>
</feature>
<comment type="caution">
    <text evidence="3">The sequence shown here is derived from an EMBL/GenBank/DDBJ whole genome shotgun (WGS) entry which is preliminary data.</text>
</comment>
<accession>A0ABW4AT82</accession>
<evidence type="ECO:0000256" key="2">
    <source>
        <dbReference type="SAM" id="MobiDB-lite"/>
    </source>
</evidence>
<evidence type="ECO:0000313" key="4">
    <source>
        <dbReference type="Proteomes" id="UP001597183"/>
    </source>
</evidence>
<reference evidence="4" key="1">
    <citation type="journal article" date="2019" name="Int. J. Syst. Evol. Microbiol.">
        <title>The Global Catalogue of Microorganisms (GCM) 10K type strain sequencing project: providing services to taxonomists for standard genome sequencing and annotation.</title>
        <authorList>
            <consortium name="The Broad Institute Genomics Platform"/>
            <consortium name="The Broad Institute Genome Sequencing Center for Infectious Disease"/>
            <person name="Wu L."/>
            <person name="Ma J."/>
        </authorList>
    </citation>
    <scope>NUCLEOTIDE SEQUENCE [LARGE SCALE GENOMIC DNA]</scope>
    <source>
        <strain evidence="4">CCM 7526</strain>
    </source>
</reference>
<protein>
    <recommendedName>
        <fullName evidence="5">PPE family protein</fullName>
    </recommendedName>
</protein>
<organism evidence="3 4">
    <name type="scientific">Actinoplanes sichuanensis</name>
    <dbReference type="NCBI Taxonomy" id="512349"/>
    <lineage>
        <taxon>Bacteria</taxon>
        <taxon>Bacillati</taxon>
        <taxon>Actinomycetota</taxon>
        <taxon>Actinomycetes</taxon>
        <taxon>Micromonosporales</taxon>
        <taxon>Micromonosporaceae</taxon>
        <taxon>Actinoplanes</taxon>
    </lineage>
</organism>
<feature type="compositionally biased region" description="Polar residues" evidence="2">
    <location>
        <begin position="353"/>
        <end position="369"/>
    </location>
</feature>